<proteinExistence type="predicted"/>
<evidence type="ECO:0000313" key="1">
    <source>
        <dbReference type="EMBL" id="QKW51499.1"/>
    </source>
</evidence>
<protein>
    <submittedName>
        <fullName evidence="1">Uncharacterized protein</fullName>
    </submittedName>
</protein>
<dbReference type="AlphaFoldDB" id="A0A7H8NAD5"/>
<gene>
    <name evidence="1" type="ORF">HUT08_20385</name>
</gene>
<dbReference type="Proteomes" id="UP000509303">
    <property type="component" value="Chromosome"/>
</dbReference>
<dbReference type="RefSeq" id="WP_176163218.1">
    <property type="nucleotide sequence ID" value="NZ_CP054929.1"/>
</dbReference>
<keyword evidence="2" id="KW-1185">Reference proteome</keyword>
<accession>A0A7H8NAD5</accession>
<sequence length="72" mass="7913">MHRLANAHTPYALLFATVLDPSLPACLPANAKHGYDAGYRQLVDQHTHMLLREEALPYVRVTSSDASKALAI</sequence>
<name>A0A7H8NAD5_9ACTN</name>
<dbReference type="EMBL" id="CP054929">
    <property type="protein sequence ID" value="QKW51499.1"/>
    <property type="molecule type" value="Genomic_DNA"/>
</dbReference>
<reference evidence="1 2" key="1">
    <citation type="submission" date="2020-06" db="EMBL/GenBank/DDBJ databases">
        <title>Genome mining for natural products.</title>
        <authorList>
            <person name="Zhang B."/>
            <person name="Shi J."/>
            <person name="Ge H."/>
        </authorList>
    </citation>
    <scope>NUCLEOTIDE SEQUENCE [LARGE SCALE GENOMIC DNA]</scope>
    <source>
        <strain evidence="1 2">NA00687</strain>
    </source>
</reference>
<organism evidence="1 2">
    <name type="scientific">Streptomyces buecherae</name>
    <dbReference type="NCBI Taxonomy" id="2763006"/>
    <lineage>
        <taxon>Bacteria</taxon>
        <taxon>Bacillati</taxon>
        <taxon>Actinomycetota</taxon>
        <taxon>Actinomycetes</taxon>
        <taxon>Kitasatosporales</taxon>
        <taxon>Streptomycetaceae</taxon>
        <taxon>Streptomyces</taxon>
    </lineage>
</organism>
<evidence type="ECO:0000313" key="2">
    <source>
        <dbReference type="Proteomes" id="UP000509303"/>
    </source>
</evidence>